<proteinExistence type="predicted"/>
<dbReference type="GO" id="GO:0006633">
    <property type="term" value="P:fatty acid biosynthetic process"/>
    <property type="evidence" value="ECO:0007669"/>
    <property type="project" value="TreeGrafter"/>
</dbReference>
<protein>
    <recommendedName>
        <fullName evidence="1">[acyl-carrier-protein] S-malonyltransferase</fullName>
        <ecNumber evidence="1">2.3.1.39</ecNumber>
    </recommendedName>
</protein>
<dbReference type="OrthoDB" id="2584073at2759"/>
<evidence type="ECO:0000256" key="2">
    <source>
        <dbReference type="ARBA" id="ARBA00022679"/>
    </source>
</evidence>
<feature type="compositionally biased region" description="Gly residues" evidence="5">
    <location>
        <begin position="498"/>
        <end position="507"/>
    </location>
</feature>
<evidence type="ECO:0000256" key="3">
    <source>
        <dbReference type="ARBA" id="ARBA00023315"/>
    </source>
</evidence>
<dbReference type="GO" id="GO:0004314">
    <property type="term" value="F:[acyl-carrier-protein] S-malonyltransferase activity"/>
    <property type="evidence" value="ECO:0007669"/>
    <property type="project" value="UniProtKB-EC"/>
</dbReference>
<feature type="region of interest" description="Disordered" evidence="5">
    <location>
        <begin position="32"/>
        <end position="55"/>
    </location>
</feature>
<sequence length="507" mass="54493">MRSPQAVLSRGPSAVGAASSFLKPLSPAILSPSISPLSPSSTPLSRNAEGRRLASTNAGNTDWVTWLKRNASSSMSSPGKALLFAGLGSYPHTPSSPTASSLKVWDEASDALLSPDATIGYETRGMSDAGLKQVHGWMRGWVEGRSLEELMKRPDVTAAFILTSSLAILASAKEKDGTPTLLPEGTTHLVGHGFIGTLTALVAAGRLDLATGVRLARIYTSLPPQPPRSHPRAHLTTVLSARHFHSLSSPSFFVPPPPSSSDSTDDPFPPVSTESACDEMSESSSTPLKRRRAMQLILDEIHSLQRDWEKDTSANQEWASAGIINSSKVLVVSGTHHAVLQVIERLQHLNLANPVMDVHMPCPYHTKLMTHAIPKFQDVLERCTFRRPTAGSPIILDPMTTHPIADSLSTALIPHLTAQLRWHKTLYRLYSSPIPEVSKFITVGKGAKGLGIMLRGETRKRPPGAGVITIEEMGVPVDERTSRAMGKFKKQQQLENAGGSGGAKGKL</sequence>
<dbReference type="EC" id="2.3.1.39" evidence="1"/>
<dbReference type="Proteomes" id="UP000092666">
    <property type="component" value="Unassembled WGS sequence"/>
</dbReference>
<dbReference type="InterPro" id="IPR016035">
    <property type="entry name" value="Acyl_Trfase/lysoPLipase"/>
</dbReference>
<keyword evidence="7" id="KW-1185">Reference proteome</keyword>
<keyword evidence="2" id="KW-0808">Transferase</keyword>
<dbReference type="SUPFAM" id="SSF52151">
    <property type="entry name" value="FabD/lysophospholipase-like"/>
    <property type="match status" value="1"/>
</dbReference>
<dbReference type="GO" id="GO:0005739">
    <property type="term" value="C:mitochondrion"/>
    <property type="evidence" value="ECO:0007669"/>
    <property type="project" value="TreeGrafter"/>
</dbReference>
<feature type="region of interest" description="Disordered" evidence="5">
    <location>
        <begin position="486"/>
        <end position="507"/>
    </location>
</feature>
<feature type="region of interest" description="Disordered" evidence="5">
    <location>
        <begin position="251"/>
        <end position="289"/>
    </location>
</feature>
<dbReference type="EMBL" id="KI669499">
    <property type="protein sequence ID" value="OCF35393.1"/>
    <property type="molecule type" value="Genomic_DNA"/>
</dbReference>
<dbReference type="InterPro" id="IPR001227">
    <property type="entry name" value="Ac_transferase_dom_sf"/>
</dbReference>
<evidence type="ECO:0000256" key="1">
    <source>
        <dbReference type="ARBA" id="ARBA00013258"/>
    </source>
</evidence>
<dbReference type="PANTHER" id="PTHR42681">
    <property type="entry name" value="MALONYL-COA-ACYL CARRIER PROTEIN TRANSACYLASE, MITOCHONDRIAL"/>
    <property type="match status" value="1"/>
</dbReference>
<organism evidence="6 7">
    <name type="scientific">Kwoniella heveanensis BCC8398</name>
    <dbReference type="NCBI Taxonomy" id="1296120"/>
    <lineage>
        <taxon>Eukaryota</taxon>
        <taxon>Fungi</taxon>
        <taxon>Dikarya</taxon>
        <taxon>Basidiomycota</taxon>
        <taxon>Agaricomycotina</taxon>
        <taxon>Tremellomycetes</taxon>
        <taxon>Tremellales</taxon>
        <taxon>Cryptococcaceae</taxon>
        <taxon>Kwoniella</taxon>
    </lineage>
</organism>
<reference evidence="6 7" key="1">
    <citation type="submission" date="2013-07" db="EMBL/GenBank/DDBJ databases">
        <title>The Genome Sequence of Cryptococcus heveanensis BCC8398.</title>
        <authorList>
            <consortium name="The Broad Institute Genome Sequencing Platform"/>
            <person name="Cuomo C."/>
            <person name="Litvintseva A."/>
            <person name="Chen Y."/>
            <person name="Heitman J."/>
            <person name="Sun S."/>
            <person name="Springer D."/>
            <person name="Dromer F."/>
            <person name="Young S.K."/>
            <person name="Zeng Q."/>
            <person name="Gargeya S."/>
            <person name="Fitzgerald M."/>
            <person name="Abouelleil A."/>
            <person name="Alvarado L."/>
            <person name="Berlin A.M."/>
            <person name="Chapman S.B."/>
            <person name="Dewar J."/>
            <person name="Goldberg J."/>
            <person name="Griggs A."/>
            <person name="Gujja S."/>
            <person name="Hansen M."/>
            <person name="Howarth C."/>
            <person name="Imamovic A."/>
            <person name="Larimer J."/>
            <person name="McCowan C."/>
            <person name="Murphy C."/>
            <person name="Pearson M."/>
            <person name="Priest M."/>
            <person name="Roberts A."/>
            <person name="Saif S."/>
            <person name="Shea T."/>
            <person name="Sykes S."/>
            <person name="Wortman J."/>
            <person name="Nusbaum C."/>
            <person name="Birren B."/>
        </authorList>
    </citation>
    <scope>NUCLEOTIDE SEQUENCE [LARGE SCALE GENOMIC DNA]</scope>
    <source>
        <strain evidence="6 7">BCC8398</strain>
    </source>
</reference>
<evidence type="ECO:0000313" key="6">
    <source>
        <dbReference type="EMBL" id="OCF35393.1"/>
    </source>
</evidence>
<accession>A0A1B9GWI8</accession>
<feature type="compositionally biased region" description="Low complexity" evidence="5">
    <location>
        <begin position="32"/>
        <end position="45"/>
    </location>
</feature>
<keyword evidence="3" id="KW-0012">Acyltransferase</keyword>
<gene>
    <name evidence="6" type="ORF">I316_02943</name>
</gene>
<dbReference type="STRING" id="1296120.A0A1B9GWI8"/>
<reference evidence="7" key="2">
    <citation type="submission" date="2013-12" db="EMBL/GenBank/DDBJ databases">
        <title>Evolution of pathogenesis and genome organization in the Tremellales.</title>
        <authorList>
            <person name="Cuomo C."/>
            <person name="Litvintseva A."/>
            <person name="Heitman J."/>
            <person name="Chen Y."/>
            <person name="Sun S."/>
            <person name="Springer D."/>
            <person name="Dromer F."/>
            <person name="Young S."/>
            <person name="Zeng Q."/>
            <person name="Chapman S."/>
            <person name="Gujja S."/>
            <person name="Saif S."/>
            <person name="Birren B."/>
        </authorList>
    </citation>
    <scope>NUCLEOTIDE SEQUENCE [LARGE SCALE GENOMIC DNA]</scope>
    <source>
        <strain evidence="7">BCC8398</strain>
    </source>
</reference>
<dbReference type="AlphaFoldDB" id="A0A1B9GWI8"/>
<comment type="catalytic activity">
    <reaction evidence="4">
        <text>holo-[ACP] + malonyl-CoA = malonyl-[ACP] + CoA</text>
        <dbReference type="Rhea" id="RHEA:41792"/>
        <dbReference type="Rhea" id="RHEA-COMP:9623"/>
        <dbReference type="Rhea" id="RHEA-COMP:9685"/>
        <dbReference type="ChEBI" id="CHEBI:57287"/>
        <dbReference type="ChEBI" id="CHEBI:57384"/>
        <dbReference type="ChEBI" id="CHEBI:64479"/>
        <dbReference type="ChEBI" id="CHEBI:78449"/>
        <dbReference type="EC" id="2.3.1.39"/>
    </reaction>
</comment>
<dbReference type="PANTHER" id="PTHR42681:SF1">
    <property type="entry name" value="MALONYL-COA-ACYL CARRIER PROTEIN TRANSACYLASE, MITOCHONDRIAL"/>
    <property type="match status" value="1"/>
</dbReference>
<name>A0A1B9GWI8_9TREE</name>
<evidence type="ECO:0000256" key="5">
    <source>
        <dbReference type="SAM" id="MobiDB-lite"/>
    </source>
</evidence>
<evidence type="ECO:0000313" key="7">
    <source>
        <dbReference type="Proteomes" id="UP000092666"/>
    </source>
</evidence>
<dbReference type="Gene3D" id="3.40.366.10">
    <property type="entry name" value="Malonyl-Coenzyme A Acyl Carrier Protein, domain 2"/>
    <property type="match status" value="1"/>
</dbReference>
<dbReference type="InterPro" id="IPR050858">
    <property type="entry name" value="Mal-CoA-ACP_Trans/PKS_FabD"/>
</dbReference>
<evidence type="ECO:0000256" key="4">
    <source>
        <dbReference type="ARBA" id="ARBA00048462"/>
    </source>
</evidence>